<keyword evidence="1" id="KW-0732">Signal</keyword>
<feature type="signal peptide" evidence="1">
    <location>
        <begin position="1"/>
        <end position="19"/>
    </location>
</feature>
<evidence type="ECO:0000313" key="4">
    <source>
        <dbReference type="WBParaSite" id="SRAE_0000002800.1"/>
    </source>
</evidence>
<evidence type="ECO:0000313" key="2">
    <source>
        <dbReference type="EMBL" id="CEF60896.1"/>
    </source>
</evidence>
<dbReference type="AlphaFoldDB" id="A0A090KTZ7"/>
<reference evidence="2" key="1">
    <citation type="submission" date="2014-09" db="EMBL/GenBank/DDBJ databases">
        <authorList>
            <person name="Aslett A.Martin."/>
        </authorList>
    </citation>
    <scope>NUCLEOTIDE SEQUENCE</scope>
    <source>
        <strain evidence="2">ED321 Heterogonic</strain>
    </source>
</reference>
<sequence length="131" mass="14396">MSFAFIFIILISILQVINGLSLTDIENKNSKINLKLKKFIIPTIIYPKITSNELLNKWYSQYPLNDDDTPLPGDPPVKGLTDVGIREQIGVTYGVGSFGYQRDFGIGTGISGRSGGQLYGYGSNFFPNVLG</sequence>
<gene>
    <name evidence="2 4 5" type="ORF">SRAE_0000002800</name>
</gene>
<dbReference type="GeneID" id="36373263"/>
<dbReference type="RefSeq" id="XP_024500105.1">
    <property type="nucleotide sequence ID" value="XM_024645865.1"/>
</dbReference>
<accession>A0A090KTZ7</accession>
<name>A0A090KTZ7_STRRB</name>
<organism evidence="2">
    <name type="scientific">Strongyloides ratti</name>
    <name type="common">Parasitic roundworm</name>
    <dbReference type="NCBI Taxonomy" id="34506"/>
    <lineage>
        <taxon>Eukaryota</taxon>
        <taxon>Metazoa</taxon>
        <taxon>Ecdysozoa</taxon>
        <taxon>Nematoda</taxon>
        <taxon>Chromadorea</taxon>
        <taxon>Rhabditida</taxon>
        <taxon>Tylenchina</taxon>
        <taxon>Panagrolaimomorpha</taxon>
        <taxon>Strongyloidoidea</taxon>
        <taxon>Strongyloididae</taxon>
        <taxon>Strongyloides</taxon>
    </lineage>
</organism>
<keyword evidence="3" id="KW-1185">Reference proteome</keyword>
<proteinExistence type="predicted"/>
<protein>
    <submittedName>
        <fullName evidence="2 4">Uncharacterized protein</fullName>
    </submittedName>
</protein>
<dbReference type="Proteomes" id="UP000035682">
    <property type="component" value="Unplaced"/>
</dbReference>
<feature type="chain" id="PRO_5015030094" evidence="1">
    <location>
        <begin position="20"/>
        <end position="131"/>
    </location>
</feature>
<dbReference type="WBParaSite" id="SRAE_0000002800.1">
    <property type="protein sequence ID" value="SRAE_0000002800.1"/>
    <property type="gene ID" value="WBGene00255765"/>
</dbReference>
<dbReference type="WormBase" id="SRAE_0000002800">
    <property type="protein sequence ID" value="SRP11091"/>
    <property type="gene ID" value="WBGene00255765"/>
</dbReference>
<dbReference type="EMBL" id="LN609405">
    <property type="protein sequence ID" value="CEF60896.1"/>
    <property type="molecule type" value="Genomic_DNA"/>
</dbReference>
<evidence type="ECO:0000256" key="1">
    <source>
        <dbReference type="SAM" id="SignalP"/>
    </source>
</evidence>
<reference evidence="3" key="2">
    <citation type="submission" date="2014-09" db="EMBL/GenBank/DDBJ databases">
        <authorList>
            <person name="Martin A.A."/>
        </authorList>
    </citation>
    <scope>NUCLEOTIDE SEQUENCE</scope>
    <source>
        <strain evidence="3">ED321</strain>
    </source>
</reference>
<reference evidence="4" key="3">
    <citation type="submission" date="2020-12" db="UniProtKB">
        <authorList>
            <consortium name="WormBaseParasite"/>
        </authorList>
    </citation>
    <scope>IDENTIFICATION</scope>
</reference>
<evidence type="ECO:0000313" key="3">
    <source>
        <dbReference type="Proteomes" id="UP000035682"/>
    </source>
</evidence>
<evidence type="ECO:0000313" key="5">
    <source>
        <dbReference type="WormBase" id="SRAE_0000002800"/>
    </source>
</evidence>
<dbReference type="CTD" id="36373263"/>